<dbReference type="GeneID" id="6996014"/>
<dbReference type="GO" id="GO:0005700">
    <property type="term" value="C:polytene chromosome"/>
    <property type="evidence" value="ECO:0007669"/>
    <property type="project" value="TreeGrafter"/>
</dbReference>
<dbReference type="eggNOG" id="KOG1085">
    <property type="taxonomic scope" value="Eukaryota"/>
</dbReference>
<dbReference type="PANTHER" id="PTHR46167:SF1">
    <property type="entry name" value="N-LYSINE METHYLTRANSFERASE KMT5A"/>
    <property type="match status" value="1"/>
</dbReference>
<keyword evidence="3" id="KW-1185">Reference proteome</keyword>
<dbReference type="InterPro" id="IPR001214">
    <property type="entry name" value="SET_dom"/>
</dbReference>
<dbReference type="Gene3D" id="2.170.270.10">
    <property type="entry name" value="SET domain"/>
    <property type="match status" value="1"/>
</dbReference>
<dbReference type="EC" id="2.1.1.43" evidence="2"/>
<dbReference type="PANTHER" id="PTHR46167">
    <property type="entry name" value="N-LYSINE METHYLTRANSFERASE KMT5A"/>
    <property type="match status" value="1"/>
</dbReference>
<dbReference type="OrthoDB" id="339390at2759"/>
<dbReference type="VEuPathDB" id="CryptoDB:CMU_012480"/>
<dbReference type="Pfam" id="PF00856">
    <property type="entry name" value="SET"/>
    <property type="match status" value="1"/>
</dbReference>
<evidence type="ECO:0000259" key="1">
    <source>
        <dbReference type="PROSITE" id="PS50280"/>
    </source>
</evidence>
<dbReference type="CDD" id="cd10528">
    <property type="entry name" value="SET_SETD8"/>
    <property type="match status" value="1"/>
</dbReference>
<name>B6AEF7_CRYMR</name>
<dbReference type="InterPro" id="IPR047266">
    <property type="entry name" value="KMT5A-like_SET"/>
</dbReference>
<dbReference type="SUPFAM" id="SSF82199">
    <property type="entry name" value="SET domain"/>
    <property type="match status" value="1"/>
</dbReference>
<dbReference type="SMART" id="SM00317">
    <property type="entry name" value="SET"/>
    <property type="match status" value="1"/>
</dbReference>
<proteinExistence type="predicted"/>
<keyword evidence="2" id="KW-0808">Transferase</keyword>
<dbReference type="STRING" id="441375.B6AEF7"/>
<dbReference type="EMBL" id="DS989730">
    <property type="protein sequence ID" value="EEA06574.1"/>
    <property type="molecule type" value="Genomic_DNA"/>
</dbReference>
<dbReference type="GO" id="GO:0005634">
    <property type="term" value="C:nucleus"/>
    <property type="evidence" value="ECO:0007669"/>
    <property type="project" value="TreeGrafter"/>
</dbReference>
<dbReference type="InterPro" id="IPR051760">
    <property type="entry name" value="KMT5A"/>
</dbReference>
<dbReference type="GO" id="GO:0006357">
    <property type="term" value="P:regulation of transcription by RNA polymerase II"/>
    <property type="evidence" value="ECO:0007669"/>
    <property type="project" value="TreeGrafter"/>
</dbReference>
<evidence type="ECO:0000313" key="3">
    <source>
        <dbReference type="Proteomes" id="UP000001460"/>
    </source>
</evidence>
<dbReference type="PROSITE" id="PS50280">
    <property type="entry name" value="SET"/>
    <property type="match status" value="1"/>
</dbReference>
<dbReference type="OMA" id="HIRNAYH"/>
<keyword evidence="2" id="KW-0489">Methyltransferase</keyword>
<organism evidence="2 3">
    <name type="scientific">Cryptosporidium muris (strain RN66)</name>
    <dbReference type="NCBI Taxonomy" id="441375"/>
    <lineage>
        <taxon>Eukaryota</taxon>
        <taxon>Sar</taxon>
        <taxon>Alveolata</taxon>
        <taxon>Apicomplexa</taxon>
        <taxon>Conoidasida</taxon>
        <taxon>Coccidia</taxon>
        <taxon>Eucoccidiorida</taxon>
        <taxon>Eimeriorina</taxon>
        <taxon>Cryptosporidiidae</taxon>
        <taxon>Cryptosporidium</taxon>
    </lineage>
</organism>
<protein>
    <submittedName>
        <fullName evidence="2">SET domain-containing protein</fullName>
        <ecNumber evidence="2">2.1.1.43</ecNumber>
    </submittedName>
</protein>
<dbReference type="RefSeq" id="XP_002140923.1">
    <property type="nucleotide sequence ID" value="XM_002140887.1"/>
</dbReference>
<dbReference type="GO" id="GO:0032259">
    <property type="term" value="P:methylation"/>
    <property type="evidence" value="ECO:0007669"/>
    <property type="project" value="UniProtKB-KW"/>
</dbReference>
<feature type="domain" description="SET" evidence="1">
    <location>
        <begin position="431"/>
        <end position="555"/>
    </location>
</feature>
<reference evidence="2" key="1">
    <citation type="submission" date="2008-06" db="EMBL/GenBank/DDBJ databases">
        <authorList>
            <person name="Lorenzi H."/>
            <person name="Inman J."/>
            <person name="Miller J."/>
            <person name="Schobel S."/>
            <person name="Amedeo P."/>
            <person name="Caler E.V."/>
            <person name="da Silva J."/>
        </authorList>
    </citation>
    <scope>NUCLEOTIDE SEQUENCE [LARGE SCALE GENOMIC DNA]</scope>
    <source>
        <strain evidence="2">RN66</strain>
    </source>
</reference>
<dbReference type="AlphaFoldDB" id="B6AEF7"/>
<accession>B6AEF7</accession>
<dbReference type="GO" id="GO:0042799">
    <property type="term" value="F:histone H4K20 methyltransferase activity"/>
    <property type="evidence" value="ECO:0007669"/>
    <property type="project" value="TreeGrafter"/>
</dbReference>
<dbReference type="Proteomes" id="UP000001460">
    <property type="component" value="Unassembled WGS sequence"/>
</dbReference>
<dbReference type="InterPro" id="IPR046341">
    <property type="entry name" value="SET_dom_sf"/>
</dbReference>
<evidence type="ECO:0000313" key="2">
    <source>
        <dbReference type="EMBL" id="EEA06574.1"/>
    </source>
</evidence>
<sequence length="570" mass="67476">MVRASKSKGILTVRTIIEPKWLIKADNLKEVDDNKGRKRYWKYEKEDYDEDGWDNVLDIPLVASIEIKSLIEGRVLHIRNAYHYALKRLDATRNRTILMYISDISQDNEVKDELINKNNNNQTDPLLTKDNGNISNLNEDNFGMCYPYINRIDLFSCKNCNETYKYEEGRICRVLYPSEHTSKWESEYYRIMYYDTLCKVLRYALDMIKVEDNTNTGFSDIILSQYCPTIYWNIVRIFKGDLDTGIRNILPLDFPKRNFRRRRRSIQSIDNKQSAIKSHPEIYKIRSKLAEERKEKVLEYGKFNYLKKQLERELFNRISYFREHNIPYITNVPVNVEFDEKSTIVNVNGNSLSNQISNINEENCLSNIEDNTRYFRRSRRSYRLSGPCDEQSLINIYIDFKLRLVRHSLENLCDKWKKVIYKTCLESDIRSSMLIAMDSTKGRCVIAGANIRKDDFILEYKGQLISDLHQAEKLEKLYAEENKGCFMYYFKYNDKNYCIDATDETKDYGPGRLINHSRKKPNLVSKVLNVGLKPRLFFIAKRDIYCGEELLFDYGEYNPEVILSNPWLMS</sequence>
<gene>
    <name evidence="2" type="ORF">CMU_012480</name>
</gene>